<keyword evidence="5" id="KW-0539">Nucleus</keyword>
<name>A0A3Q4I4E2_NEOBR</name>
<dbReference type="Pfam" id="PF07778">
    <property type="entry name" value="CENP-I"/>
    <property type="match status" value="2"/>
</dbReference>
<dbReference type="PANTHER" id="PTHR48208:SF2">
    <property type="entry name" value="CENTROMERE PROTEIN I"/>
    <property type="match status" value="1"/>
</dbReference>
<sequence length="619" mass="70675">MSFLKSLTKYRCKCFFHLYKCTHLNTMSPLLHVVEAGTPVQGNDELEKNLVQVEKVAYSQGLPPEAVSIMLEFAMSLRMGKTVFASASKWVNWGISMWESFWNLIAEMQRHNFPINSYPSSCPCRASHYERNKKCDAEYKDGTDCLLFSSQGRQPFLLHLLSLYKVFCPELVTLSIPSRMKSGFRNHISPWKSALIAVQKRNGLQGASSISLVFTNKDKTNPRKRVCIFYWVCSQPSATQSSSRRVVPLVELHSFAQLLENMHRIELPAQMGSLLGSSLALQYLDCVQDESALLRLNFWLGPSQTSEEALQFLNKLLSAQHFLQEGFSSSEVFLYKFLNVWDGSLLRPQILGLLSNIPVVPSSRELLFEPLMQLFFTSSLFFKVGFSFADTNRSNLLPLLFKVNRKKINMTLSGFKDSMMELIHFVGRLASVGLQLEGCHCLLLSFVLDFYETVCDTFLKYGLPLIVMPPAGVFYPALFATDPVSVDRLAYIMHSNALNVQAFHISRQTFREFNHYVVVMVNCLWNSRMFHPGMGVQLGEELLLKSNVPQYGSSFDLVHHPAFMNYAVNFHQKVSHSKPWSWYLEYLFTQGYDGLKHFVQSNISWQLKADDGQVDSQQR</sequence>
<evidence type="ECO:0000313" key="7">
    <source>
        <dbReference type="Ensembl" id="ENSNBRP00000028643.1"/>
    </source>
</evidence>
<dbReference type="PANTHER" id="PTHR48208">
    <property type="entry name" value="CENTROMERE PROTEIN I"/>
    <property type="match status" value="1"/>
</dbReference>
<protein>
    <submittedName>
        <fullName evidence="7">Centromere protein I</fullName>
    </submittedName>
</protein>
<evidence type="ECO:0000313" key="8">
    <source>
        <dbReference type="Proteomes" id="UP000261580"/>
    </source>
</evidence>
<evidence type="ECO:0000256" key="2">
    <source>
        <dbReference type="ARBA" id="ARBA00004584"/>
    </source>
</evidence>
<reference evidence="7" key="2">
    <citation type="submission" date="2025-09" db="UniProtKB">
        <authorList>
            <consortium name="Ensembl"/>
        </authorList>
    </citation>
    <scope>IDENTIFICATION</scope>
</reference>
<accession>A0A3Q4I4E2</accession>
<dbReference type="GO" id="GO:0000070">
    <property type="term" value="P:mitotic sister chromatid segregation"/>
    <property type="evidence" value="ECO:0007669"/>
    <property type="project" value="TreeGrafter"/>
</dbReference>
<dbReference type="GO" id="GO:0000939">
    <property type="term" value="C:inner kinetochore"/>
    <property type="evidence" value="ECO:0007669"/>
    <property type="project" value="TreeGrafter"/>
</dbReference>
<dbReference type="Bgee" id="ENSNBRG00000021809">
    <property type="expression patterns" value="Expressed in testis and 1 other cell type or tissue"/>
</dbReference>
<evidence type="ECO:0000256" key="5">
    <source>
        <dbReference type="ARBA" id="ARBA00023242"/>
    </source>
</evidence>
<proteinExistence type="inferred from homology"/>
<reference evidence="7" key="1">
    <citation type="submission" date="2025-08" db="UniProtKB">
        <authorList>
            <consortium name="Ensembl"/>
        </authorList>
    </citation>
    <scope>IDENTIFICATION</scope>
</reference>
<evidence type="ECO:0000256" key="6">
    <source>
        <dbReference type="ARBA" id="ARBA00023328"/>
    </source>
</evidence>
<organism evidence="7 8">
    <name type="scientific">Neolamprologus brichardi</name>
    <name type="common">Fairy cichlid</name>
    <name type="synonym">Lamprologus brichardi</name>
    <dbReference type="NCBI Taxonomy" id="32507"/>
    <lineage>
        <taxon>Eukaryota</taxon>
        <taxon>Metazoa</taxon>
        <taxon>Chordata</taxon>
        <taxon>Craniata</taxon>
        <taxon>Vertebrata</taxon>
        <taxon>Euteleostomi</taxon>
        <taxon>Actinopterygii</taxon>
        <taxon>Neopterygii</taxon>
        <taxon>Teleostei</taxon>
        <taxon>Neoteleostei</taxon>
        <taxon>Acanthomorphata</taxon>
        <taxon>Ovalentaria</taxon>
        <taxon>Cichlomorphae</taxon>
        <taxon>Cichliformes</taxon>
        <taxon>Cichlidae</taxon>
        <taxon>African cichlids</taxon>
        <taxon>Pseudocrenilabrinae</taxon>
        <taxon>Lamprologini</taxon>
        <taxon>Neolamprologus</taxon>
    </lineage>
</organism>
<evidence type="ECO:0000256" key="1">
    <source>
        <dbReference type="ARBA" id="ARBA00004123"/>
    </source>
</evidence>
<evidence type="ECO:0000256" key="4">
    <source>
        <dbReference type="ARBA" id="ARBA00022454"/>
    </source>
</evidence>
<keyword evidence="4" id="KW-0158">Chromosome</keyword>
<dbReference type="GeneTree" id="ENSGT00390000013235"/>
<dbReference type="GO" id="GO:0034080">
    <property type="term" value="P:CENP-A containing chromatin assembly"/>
    <property type="evidence" value="ECO:0007669"/>
    <property type="project" value="TreeGrafter"/>
</dbReference>
<dbReference type="InterPro" id="IPR012485">
    <property type="entry name" value="CENP-I"/>
</dbReference>
<dbReference type="Proteomes" id="UP000261580">
    <property type="component" value="Unassembled WGS sequence"/>
</dbReference>
<keyword evidence="8" id="KW-1185">Reference proteome</keyword>
<keyword evidence="6" id="KW-0137">Centromere</keyword>
<comment type="subcellular location">
    <subcellularLocation>
        <location evidence="2">Chromosome</location>
        <location evidence="2">Centromere</location>
    </subcellularLocation>
    <subcellularLocation>
        <location evidence="1">Nucleus</location>
    </subcellularLocation>
</comment>
<dbReference type="STRING" id="32507.ENSNBRP00000028643"/>
<dbReference type="AlphaFoldDB" id="A0A3Q4I4E2"/>
<dbReference type="Ensembl" id="ENSNBRT00000029391.1">
    <property type="protein sequence ID" value="ENSNBRP00000028643.1"/>
    <property type="gene ID" value="ENSNBRG00000021809.1"/>
</dbReference>
<evidence type="ECO:0000256" key="3">
    <source>
        <dbReference type="ARBA" id="ARBA00005470"/>
    </source>
</evidence>
<comment type="similarity">
    <text evidence="3">Belongs to the CENP-I/CTF3 family.</text>
</comment>
<dbReference type="GO" id="GO:0005634">
    <property type="term" value="C:nucleus"/>
    <property type="evidence" value="ECO:0007669"/>
    <property type="project" value="UniProtKB-SubCell"/>
</dbReference>